<accession>A0A7X4K714</accession>
<protein>
    <submittedName>
        <fullName evidence="2">Uncharacterized protein</fullName>
    </submittedName>
</protein>
<keyword evidence="1" id="KW-0812">Transmembrane</keyword>
<reference evidence="2 3" key="1">
    <citation type="submission" date="2019-12" db="EMBL/GenBank/DDBJ databases">
        <authorList>
            <person name="Feng G."/>
            <person name="Zhu H."/>
        </authorList>
    </citation>
    <scope>NUCLEOTIDE SEQUENCE [LARGE SCALE GENOMIC DNA]</scope>
    <source>
        <strain evidence="2 3">FGD1</strain>
    </source>
</reference>
<comment type="caution">
    <text evidence="2">The sequence shown here is derived from an EMBL/GenBank/DDBJ whole genome shotgun (WGS) entry which is preliminary data.</text>
</comment>
<dbReference type="AlphaFoldDB" id="A0A7X4K714"/>
<feature type="transmembrane region" description="Helical" evidence="1">
    <location>
        <begin position="70"/>
        <end position="92"/>
    </location>
</feature>
<dbReference type="Proteomes" id="UP000465810">
    <property type="component" value="Unassembled WGS sequence"/>
</dbReference>
<evidence type="ECO:0000256" key="1">
    <source>
        <dbReference type="SAM" id="Phobius"/>
    </source>
</evidence>
<gene>
    <name evidence="2" type="ORF">GR702_12580</name>
</gene>
<evidence type="ECO:0000313" key="3">
    <source>
        <dbReference type="Proteomes" id="UP000465810"/>
    </source>
</evidence>
<organism evidence="2 3">
    <name type="scientific">Novosphingobium silvae</name>
    <dbReference type="NCBI Taxonomy" id="2692619"/>
    <lineage>
        <taxon>Bacteria</taxon>
        <taxon>Pseudomonadati</taxon>
        <taxon>Pseudomonadota</taxon>
        <taxon>Alphaproteobacteria</taxon>
        <taxon>Sphingomonadales</taxon>
        <taxon>Sphingomonadaceae</taxon>
        <taxon>Novosphingobium</taxon>
    </lineage>
</organism>
<keyword evidence="1" id="KW-0472">Membrane</keyword>
<keyword evidence="1" id="KW-1133">Transmembrane helix</keyword>
<keyword evidence="3" id="KW-1185">Reference proteome</keyword>
<name>A0A7X4K714_9SPHN</name>
<dbReference type="RefSeq" id="WP_160986233.1">
    <property type="nucleotide sequence ID" value="NZ_WVTD01000008.1"/>
</dbReference>
<dbReference type="EMBL" id="WVTD01000008">
    <property type="protein sequence ID" value="MYL98601.1"/>
    <property type="molecule type" value="Genomic_DNA"/>
</dbReference>
<proteinExistence type="predicted"/>
<sequence length="203" mass="21475">MALADTEHGTDKVCPDCAEIIKGAAKVCRYCGYRFDQEDAAAKLITASPIDHDGADYGQDVTDDDKPAGISILAFVGIIGAVGLGILGLATLGDASAEPSELETLEVNDMGLKADGTPDEVTAVTVCDMAIKGSLVSEGSYDPEFRWDYSAAGSVAFVSRKFDSQNGFGAKITSRYRCKWDAAADTIVSLEVTDPYGETRKLK</sequence>
<evidence type="ECO:0000313" key="2">
    <source>
        <dbReference type="EMBL" id="MYL98601.1"/>
    </source>
</evidence>